<organism evidence="9 10">
    <name type="scientific">Methylovulum psychrotolerans</name>
    <dbReference type="NCBI Taxonomy" id="1704499"/>
    <lineage>
        <taxon>Bacteria</taxon>
        <taxon>Pseudomonadati</taxon>
        <taxon>Pseudomonadota</taxon>
        <taxon>Gammaproteobacteria</taxon>
        <taxon>Methylococcales</taxon>
        <taxon>Methylococcaceae</taxon>
        <taxon>Methylovulum</taxon>
    </lineage>
</organism>
<evidence type="ECO:0000259" key="8">
    <source>
        <dbReference type="Pfam" id="PF03918"/>
    </source>
</evidence>
<reference evidence="9 10" key="1">
    <citation type="submission" date="2017-06" db="EMBL/GenBank/DDBJ databases">
        <title>Genome Sequencing of the methanotroph Methylovulum psychrotolerants str. HV10-M2 isolated from a high-altitude environment.</title>
        <authorList>
            <person name="Mateos-Rivera A."/>
        </authorList>
    </citation>
    <scope>NUCLEOTIDE SEQUENCE [LARGE SCALE GENOMIC DNA]</scope>
    <source>
        <strain evidence="9 10">HV10_M2</strain>
    </source>
</reference>
<dbReference type="Gene3D" id="1.10.8.640">
    <property type="entry name" value="Cytochrome C biogenesis protein"/>
    <property type="match status" value="1"/>
</dbReference>
<dbReference type="PANTHER" id="PTHR47870">
    <property type="entry name" value="CYTOCHROME C-TYPE BIOGENESIS PROTEIN CCMH"/>
    <property type="match status" value="1"/>
</dbReference>
<dbReference type="InterPro" id="IPR038297">
    <property type="entry name" value="CcmH/CycL/NrfF/Ccl2_sf"/>
</dbReference>
<keyword evidence="7" id="KW-0472">Membrane</keyword>
<gene>
    <name evidence="9" type="ORF">CEK71_17905</name>
</gene>
<evidence type="ECO:0000256" key="4">
    <source>
        <dbReference type="ARBA" id="ARBA00022729"/>
    </source>
</evidence>
<keyword evidence="4 7" id="KW-0732">Signal</keyword>
<dbReference type="PANTHER" id="PTHR47870:SF1">
    <property type="entry name" value="CYTOCHROME C-TYPE BIOGENESIS PROTEIN CCMH"/>
    <property type="match status" value="1"/>
</dbReference>
<dbReference type="AlphaFoldDB" id="A0A1Z4C2Q0"/>
<dbReference type="KEGG" id="mpsy:CEK71_17905"/>
<keyword evidence="7" id="KW-1133">Transmembrane helix</keyword>
<keyword evidence="2 7" id="KW-0349">Heme</keyword>
<evidence type="ECO:0000256" key="3">
    <source>
        <dbReference type="ARBA" id="ARBA00022723"/>
    </source>
</evidence>
<comment type="similarity">
    <text evidence="1 7">Belongs to the CcmH/CycL/Ccl2/NrfF family.</text>
</comment>
<proteinExistence type="inferred from homology"/>
<dbReference type="Pfam" id="PF03918">
    <property type="entry name" value="CcmH"/>
    <property type="match status" value="1"/>
</dbReference>
<dbReference type="RefSeq" id="WP_088620659.1">
    <property type="nucleotide sequence ID" value="NZ_CP022129.1"/>
</dbReference>
<keyword evidence="10" id="KW-1185">Reference proteome</keyword>
<dbReference type="Proteomes" id="UP000197019">
    <property type="component" value="Chromosome"/>
</dbReference>
<dbReference type="EMBL" id="CP022129">
    <property type="protein sequence ID" value="ASF47789.1"/>
    <property type="molecule type" value="Genomic_DNA"/>
</dbReference>
<feature type="signal peptide" evidence="7">
    <location>
        <begin position="1"/>
        <end position="19"/>
    </location>
</feature>
<evidence type="ECO:0000313" key="10">
    <source>
        <dbReference type="Proteomes" id="UP000197019"/>
    </source>
</evidence>
<evidence type="ECO:0000256" key="7">
    <source>
        <dbReference type="RuleBase" id="RU364112"/>
    </source>
</evidence>
<dbReference type="InterPro" id="IPR005616">
    <property type="entry name" value="CcmH/CycL/Ccl2/NrfF_N"/>
</dbReference>
<dbReference type="CDD" id="cd16378">
    <property type="entry name" value="CcmH_N"/>
    <property type="match status" value="1"/>
</dbReference>
<dbReference type="GO" id="GO:0005886">
    <property type="term" value="C:plasma membrane"/>
    <property type="evidence" value="ECO:0007669"/>
    <property type="project" value="TreeGrafter"/>
</dbReference>
<dbReference type="OrthoDB" id="9804975at2"/>
<evidence type="ECO:0000256" key="1">
    <source>
        <dbReference type="ARBA" id="ARBA00010342"/>
    </source>
</evidence>
<name>A0A1Z4C2Q0_9GAMM</name>
<sequence>MKRGLLIFCLLLLPLAAHAIDARQFADPKQQEAYDTLTAQLRCLVCQNQTIADSNAELAADLRRQVYEMLAKGQSKEEIIQFMTDRYGDFVLYKPPFTAKTGLLWLGPAGFLLLGLWGVFWVIRQKKAAADPASGQAEKLAKIRRLLDEGDAS</sequence>
<keyword evidence="7" id="KW-0812">Transmembrane</keyword>
<keyword evidence="6 7" id="KW-0408">Iron</keyword>
<evidence type="ECO:0000256" key="2">
    <source>
        <dbReference type="ARBA" id="ARBA00022617"/>
    </source>
</evidence>
<evidence type="ECO:0000313" key="9">
    <source>
        <dbReference type="EMBL" id="ASF47789.1"/>
    </source>
</evidence>
<dbReference type="InterPro" id="IPR051263">
    <property type="entry name" value="C-type_cytochrome_biogenesis"/>
</dbReference>
<protein>
    <recommendedName>
        <fullName evidence="7">Cytochrome c-type biogenesis protein</fullName>
    </recommendedName>
</protein>
<comment type="function">
    <text evidence="7">Possible subunit of a heme lyase.</text>
</comment>
<evidence type="ECO:0000256" key="5">
    <source>
        <dbReference type="ARBA" id="ARBA00022748"/>
    </source>
</evidence>
<keyword evidence="3 7" id="KW-0479">Metal-binding</keyword>
<feature type="chain" id="PRO_5011809172" description="Cytochrome c-type biogenesis protein" evidence="7">
    <location>
        <begin position="20"/>
        <end position="153"/>
    </location>
</feature>
<dbReference type="GO" id="GO:0046872">
    <property type="term" value="F:metal ion binding"/>
    <property type="evidence" value="ECO:0007669"/>
    <property type="project" value="UniProtKB-KW"/>
</dbReference>
<dbReference type="FunFam" id="1.10.8.640:FF:000001">
    <property type="entry name" value="Cytochrome c-type biogenesis protein"/>
    <property type="match status" value="1"/>
</dbReference>
<keyword evidence="5" id="KW-0201">Cytochrome c-type biogenesis</keyword>
<accession>A0A1Z4C2Q0</accession>
<feature type="domain" description="CcmH/CycL/Ccl2/NrfF N-terminal" evidence="8">
    <location>
        <begin position="7"/>
        <end position="147"/>
    </location>
</feature>
<feature type="transmembrane region" description="Helical" evidence="7">
    <location>
        <begin position="102"/>
        <end position="123"/>
    </location>
</feature>
<dbReference type="GO" id="GO:0017004">
    <property type="term" value="P:cytochrome complex assembly"/>
    <property type="evidence" value="ECO:0007669"/>
    <property type="project" value="UniProtKB-KW"/>
</dbReference>
<evidence type="ECO:0000256" key="6">
    <source>
        <dbReference type="ARBA" id="ARBA00023004"/>
    </source>
</evidence>